<evidence type="ECO:0000313" key="6">
    <source>
        <dbReference type="EMBL" id="MCB7388844.1"/>
    </source>
</evidence>
<protein>
    <submittedName>
        <fullName evidence="6">ABC transporter substrate-binding protein</fullName>
    </submittedName>
</protein>
<proteinExistence type="inferred from homology"/>
<name>A0ABS8DK99_9FIRM</name>
<dbReference type="Pfam" id="PF13407">
    <property type="entry name" value="Peripla_BP_4"/>
    <property type="match status" value="1"/>
</dbReference>
<dbReference type="RefSeq" id="WP_066738164.1">
    <property type="nucleotide sequence ID" value="NZ_JAJCIQ010000015.1"/>
</dbReference>
<dbReference type="EMBL" id="JAJCIS010000015">
    <property type="protein sequence ID" value="MCB7388844.1"/>
    <property type="molecule type" value="Genomic_DNA"/>
</dbReference>
<gene>
    <name evidence="6" type="ORF">LIZ65_16270</name>
</gene>
<comment type="caution">
    <text evidence="6">The sequence shown here is derived from an EMBL/GenBank/DDBJ whole genome shotgun (WGS) entry which is preliminary data.</text>
</comment>
<feature type="domain" description="Periplasmic binding protein" evidence="5">
    <location>
        <begin position="46"/>
        <end position="303"/>
    </location>
</feature>
<dbReference type="InterPro" id="IPR028082">
    <property type="entry name" value="Peripla_BP_I"/>
</dbReference>
<dbReference type="Proteomes" id="UP001299546">
    <property type="component" value="Unassembled WGS sequence"/>
</dbReference>
<evidence type="ECO:0000256" key="1">
    <source>
        <dbReference type="ARBA" id="ARBA00004196"/>
    </source>
</evidence>
<feature type="signal peptide" evidence="4">
    <location>
        <begin position="1"/>
        <end position="20"/>
    </location>
</feature>
<dbReference type="PANTHER" id="PTHR46847">
    <property type="entry name" value="D-ALLOSE-BINDING PERIPLASMIC PROTEIN-RELATED"/>
    <property type="match status" value="1"/>
</dbReference>
<dbReference type="InterPro" id="IPR025997">
    <property type="entry name" value="SBP_2_dom"/>
</dbReference>
<accession>A0ABS8DK99</accession>
<reference evidence="6 7" key="1">
    <citation type="submission" date="2021-10" db="EMBL/GenBank/DDBJ databases">
        <title>Collection of gut derived symbiotic bacterial strains cultured from healthy donors.</title>
        <authorList>
            <person name="Lin H."/>
            <person name="Littmann E."/>
            <person name="Kohout C."/>
            <person name="Pamer E.G."/>
        </authorList>
    </citation>
    <scope>NUCLEOTIDE SEQUENCE [LARGE SCALE GENOMIC DNA]</scope>
    <source>
        <strain evidence="6 7">DFI.1.165</strain>
    </source>
</reference>
<comment type="similarity">
    <text evidence="2">Belongs to the bacterial solute-binding protein 2 family.</text>
</comment>
<dbReference type="PROSITE" id="PS51257">
    <property type="entry name" value="PROKAR_LIPOPROTEIN"/>
    <property type="match status" value="1"/>
</dbReference>
<dbReference type="PANTHER" id="PTHR46847:SF1">
    <property type="entry name" value="D-ALLOSE-BINDING PERIPLASMIC PROTEIN-RELATED"/>
    <property type="match status" value="1"/>
</dbReference>
<dbReference type="CDD" id="cd19999">
    <property type="entry name" value="PBP1_ABC_sugar_binding-like"/>
    <property type="match status" value="1"/>
</dbReference>
<keyword evidence="7" id="KW-1185">Reference proteome</keyword>
<sequence>MKRKRALLAAGLAAVCLLTACGQSSKTDSDSSEKKQEGISIALLDASNGNAWRAQMEAEMQEAAEQYKKDGIIKDYTVYSANDDATVQSSQLNQIVTAGKTDVVIINPVSATSLNPAIDKATQAGIKVIGVDSVIAHKEVVTIATDQYKWAEIQAEFLAEKLGGKGDIIIFNAMAGVPASDTREKAFDDVIAKYPDINVLKKVYHGWDEGEAKQLTTTMISTYPNIDGILNQDCSPGIMQGFQESGKDMPKVLTSDGSITYLNMWNDYNLDNPDKAFESIIVANPPGMGVDAIKIAIKLVQGGEFKEDVLTEADGGKAILLEPDPVITNENREEWVEKTKALDESYTFSSVLTDEKIDAMFK</sequence>
<keyword evidence="3 4" id="KW-0732">Signal</keyword>
<feature type="chain" id="PRO_5047134509" evidence="4">
    <location>
        <begin position="21"/>
        <end position="362"/>
    </location>
</feature>
<evidence type="ECO:0000256" key="3">
    <source>
        <dbReference type="ARBA" id="ARBA00022729"/>
    </source>
</evidence>
<evidence type="ECO:0000259" key="5">
    <source>
        <dbReference type="Pfam" id="PF13407"/>
    </source>
</evidence>
<organism evidence="6 7">
    <name type="scientific">Bariatricus massiliensis</name>
    <dbReference type="NCBI Taxonomy" id="1745713"/>
    <lineage>
        <taxon>Bacteria</taxon>
        <taxon>Bacillati</taxon>
        <taxon>Bacillota</taxon>
        <taxon>Clostridia</taxon>
        <taxon>Lachnospirales</taxon>
        <taxon>Lachnospiraceae</taxon>
        <taxon>Bariatricus</taxon>
    </lineage>
</organism>
<dbReference type="SUPFAM" id="SSF53822">
    <property type="entry name" value="Periplasmic binding protein-like I"/>
    <property type="match status" value="1"/>
</dbReference>
<comment type="subcellular location">
    <subcellularLocation>
        <location evidence="1">Cell envelope</location>
    </subcellularLocation>
</comment>
<dbReference type="Gene3D" id="3.40.50.2300">
    <property type="match status" value="2"/>
</dbReference>
<evidence type="ECO:0000313" key="7">
    <source>
        <dbReference type="Proteomes" id="UP001299546"/>
    </source>
</evidence>
<evidence type="ECO:0000256" key="4">
    <source>
        <dbReference type="SAM" id="SignalP"/>
    </source>
</evidence>
<evidence type="ECO:0000256" key="2">
    <source>
        <dbReference type="ARBA" id="ARBA00007639"/>
    </source>
</evidence>